<sequence>MAFSLAKYDKEQIERMHQKSARGTVESQEALREGTTLEWHTYGDERRRHRVQATAVFCQATSGGARTTPSSQHSASSDRRRTGAAALSEYGGSAVVAVFQSNC</sequence>
<reference evidence="2 3" key="1">
    <citation type="journal article" date="2021" name="Genome Biol.">
        <title>AFLAP: assembly-free linkage analysis pipeline using k-mers from genome sequencing data.</title>
        <authorList>
            <person name="Fletcher K."/>
            <person name="Zhang L."/>
            <person name="Gil J."/>
            <person name="Han R."/>
            <person name="Cavanaugh K."/>
            <person name="Michelmore R."/>
        </authorList>
    </citation>
    <scope>NUCLEOTIDE SEQUENCE [LARGE SCALE GENOMIC DNA]</scope>
    <source>
        <strain evidence="2 3">SF5</strain>
    </source>
</reference>
<proteinExistence type="predicted"/>
<feature type="compositionally biased region" description="Polar residues" evidence="1">
    <location>
        <begin position="61"/>
        <end position="75"/>
    </location>
</feature>
<gene>
    <name evidence="2" type="ORF">CCR75_006396</name>
</gene>
<dbReference type="GeneID" id="94350137"/>
<organism evidence="2 3">
    <name type="scientific">Bremia lactucae</name>
    <name type="common">Lettuce downy mildew</name>
    <dbReference type="NCBI Taxonomy" id="4779"/>
    <lineage>
        <taxon>Eukaryota</taxon>
        <taxon>Sar</taxon>
        <taxon>Stramenopiles</taxon>
        <taxon>Oomycota</taxon>
        <taxon>Peronosporomycetes</taxon>
        <taxon>Peronosporales</taxon>
        <taxon>Peronosporaceae</taxon>
        <taxon>Bremia</taxon>
    </lineage>
</organism>
<keyword evidence="3" id="KW-1185">Reference proteome</keyword>
<dbReference type="Proteomes" id="UP000294530">
    <property type="component" value="Unassembled WGS sequence"/>
</dbReference>
<protein>
    <submittedName>
        <fullName evidence="2">Uncharacterized protein</fullName>
    </submittedName>
</protein>
<comment type="caution">
    <text evidence="2">The sequence shown here is derived from an EMBL/GenBank/DDBJ whole genome shotgun (WGS) entry which is preliminary data.</text>
</comment>
<accession>A0A976IJI0</accession>
<dbReference type="RefSeq" id="XP_067822449.1">
    <property type="nucleotide sequence ID" value="XM_067964466.1"/>
</dbReference>
<dbReference type="AlphaFoldDB" id="A0A976IJI0"/>
<feature type="region of interest" description="Disordered" evidence="1">
    <location>
        <begin position="61"/>
        <end position="84"/>
    </location>
</feature>
<evidence type="ECO:0000256" key="1">
    <source>
        <dbReference type="SAM" id="MobiDB-lite"/>
    </source>
</evidence>
<evidence type="ECO:0000313" key="2">
    <source>
        <dbReference type="EMBL" id="TDH72950.1"/>
    </source>
</evidence>
<evidence type="ECO:0000313" key="3">
    <source>
        <dbReference type="Proteomes" id="UP000294530"/>
    </source>
</evidence>
<dbReference type="KEGG" id="blac:94350137"/>
<dbReference type="EMBL" id="SHOA02000001">
    <property type="protein sequence ID" value="TDH72950.1"/>
    <property type="molecule type" value="Genomic_DNA"/>
</dbReference>
<name>A0A976IJI0_BRELC</name>